<dbReference type="AlphaFoldDB" id="A0A0J6YGS0"/>
<accession>A0A0J6YGS0</accession>
<reference evidence="3" key="1">
    <citation type="journal article" date="2010" name="Genome Res.">
        <title>Population genomic sequencing of Coccidioides fungi reveals recent hybridization and transposon control.</title>
        <authorList>
            <person name="Neafsey D.E."/>
            <person name="Barker B.M."/>
            <person name="Sharpton T.J."/>
            <person name="Stajich J.E."/>
            <person name="Park D.J."/>
            <person name="Whiston E."/>
            <person name="Hung C.-Y."/>
            <person name="McMahan C."/>
            <person name="White J."/>
            <person name="Sykes S."/>
            <person name="Heiman D."/>
            <person name="Young S."/>
            <person name="Zeng Q."/>
            <person name="Abouelleil A."/>
            <person name="Aftuck L."/>
            <person name="Bessette D."/>
            <person name="Brown A."/>
            <person name="FitzGerald M."/>
            <person name="Lui A."/>
            <person name="Macdonald J.P."/>
            <person name="Priest M."/>
            <person name="Orbach M.J."/>
            <person name="Galgiani J.N."/>
            <person name="Kirkland T.N."/>
            <person name="Cole G.T."/>
            <person name="Birren B.W."/>
            <person name="Henn M.R."/>
            <person name="Taylor J.W."/>
            <person name="Rounsley S.D."/>
        </authorList>
    </citation>
    <scope>NUCLEOTIDE SEQUENCE [LARGE SCALE GENOMIC DNA]</scope>
    <source>
        <strain evidence="3">RMSCC 2394</strain>
    </source>
</reference>
<organism evidence="2 3">
    <name type="scientific">Coccidioides immitis RMSCC 2394</name>
    <dbReference type="NCBI Taxonomy" id="404692"/>
    <lineage>
        <taxon>Eukaryota</taxon>
        <taxon>Fungi</taxon>
        <taxon>Dikarya</taxon>
        <taxon>Ascomycota</taxon>
        <taxon>Pezizomycotina</taxon>
        <taxon>Eurotiomycetes</taxon>
        <taxon>Eurotiomycetidae</taxon>
        <taxon>Onygenales</taxon>
        <taxon>Onygenaceae</taxon>
        <taxon>Coccidioides</taxon>
    </lineage>
</organism>
<proteinExistence type="predicted"/>
<dbReference type="Proteomes" id="UP000054565">
    <property type="component" value="Unassembled WGS sequence"/>
</dbReference>
<feature type="region of interest" description="Disordered" evidence="1">
    <location>
        <begin position="106"/>
        <end position="136"/>
    </location>
</feature>
<gene>
    <name evidence="2" type="ORF">CIRG_07582</name>
</gene>
<name>A0A0J6YGS0_COCIT</name>
<evidence type="ECO:0000313" key="3">
    <source>
        <dbReference type="Proteomes" id="UP000054565"/>
    </source>
</evidence>
<sequence>MPRRPLLQRWIRESELNTFTGSVSRRLSKSIDMRSVGHLQAYKCDFRALLRCVLSPSDDDCVQSRMLAPTNQESRSKQTSIPDAQHVSACMHIFMAFGERLATKRPFSNLPLSPSQPSKKCGGSLLSGPTKGAADL</sequence>
<protein>
    <submittedName>
        <fullName evidence="2">Uncharacterized protein</fullName>
    </submittedName>
</protein>
<dbReference type="EMBL" id="DS028097">
    <property type="protein sequence ID" value="KMP07901.1"/>
    <property type="molecule type" value="Genomic_DNA"/>
</dbReference>
<evidence type="ECO:0000313" key="2">
    <source>
        <dbReference type="EMBL" id="KMP07901.1"/>
    </source>
</evidence>
<evidence type="ECO:0000256" key="1">
    <source>
        <dbReference type="SAM" id="MobiDB-lite"/>
    </source>
</evidence>